<dbReference type="AlphaFoldDB" id="X1A2H0"/>
<name>X1A2H0_9ZZZZ</name>
<feature type="non-terminal residue" evidence="1">
    <location>
        <position position="31"/>
    </location>
</feature>
<reference evidence="1" key="1">
    <citation type="journal article" date="2014" name="Front. Microbiol.">
        <title>High frequency of phylogenetically diverse reductive dehalogenase-homologous genes in deep subseafloor sedimentary metagenomes.</title>
        <authorList>
            <person name="Kawai M."/>
            <person name="Futagami T."/>
            <person name="Toyoda A."/>
            <person name="Takaki Y."/>
            <person name="Nishi S."/>
            <person name="Hori S."/>
            <person name="Arai W."/>
            <person name="Tsubouchi T."/>
            <person name="Morono Y."/>
            <person name="Uchiyama I."/>
            <person name="Ito T."/>
            <person name="Fujiyama A."/>
            <person name="Inagaki F."/>
            <person name="Takami H."/>
        </authorList>
    </citation>
    <scope>NUCLEOTIDE SEQUENCE</scope>
    <source>
        <strain evidence="1">Expedition CK06-06</strain>
    </source>
</reference>
<dbReference type="EMBL" id="BART01017254">
    <property type="protein sequence ID" value="GAG75929.1"/>
    <property type="molecule type" value="Genomic_DNA"/>
</dbReference>
<proteinExistence type="predicted"/>
<evidence type="ECO:0000313" key="1">
    <source>
        <dbReference type="EMBL" id="GAG75929.1"/>
    </source>
</evidence>
<comment type="caution">
    <text evidence="1">The sequence shown here is derived from an EMBL/GenBank/DDBJ whole genome shotgun (WGS) entry which is preliminary data.</text>
</comment>
<gene>
    <name evidence="1" type="ORF">S01H4_32896</name>
</gene>
<accession>X1A2H0</accession>
<protein>
    <submittedName>
        <fullName evidence="1">Uncharacterized protein</fullName>
    </submittedName>
</protein>
<organism evidence="1">
    <name type="scientific">marine sediment metagenome</name>
    <dbReference type="NCBI Taxonomy" id="412755"/>
    <lineage>
        <taxon>unclassified sequences</taxon>
        <taxon>metagenomes</taxon>
        <taxon>ecological metagenomes</taxon>
    </lineage>
</organism>
<sequence>MIKKKTEEVKSIINLMAKTFSQMKIFSSDHE</sequence>